<proteinExistence type="predicted"/>
<evidence type="ECO:0000313" key="2">
    <source>
        <dbReference type="Proteomes" id="UP000242814"/>
    </source>
</evidence>
<name>A0A1D2J9D9_PARBR</name>
<dbReference type="AlphaFoldDB" id="A0A1D2J9D9"/>
<dbReference type="Proteomes" id="UP000242814">
    <property type="component" value="Unassembled WGS sequence"/>
</dbReference>
<sequence length="159" mass="17871">MSTHLQFYLPGPCNNATPTHLQSKLEGETQELEKQLISPCVDSAGVDFMDLAICTCAGIFSSFGYKLRQHYGESVLLVSECRGLTLWGPVSCIICICNSRNWSISVLRGMRQDAFKLRTRARNINHALPDPFESVVHLSWICNRTIYWILELPLAAQVP</sequence>
<evidence type="ECO:0000313" key="1">
    <source>
        <dbReference type="EMBL" id="ODH20996.1"/>
    </source>
</evidence>
<comment type="caution">
    <text evidence="1">The sequence shown here is derived from an EMBL/GenBank/DDBJ whole genome shotgun (WGS) entry which is preliminary data.</text>
</comment>
<dbReference type="EMBL" id="LZYO01000270">
    <property type="protein sequence ID" value="ODH20996.1"/>
    <property type="molecule type" value="Genomic_DNA"/>
</dbReference>
<gene>
    <name evidence="1" type="ORF">ACO22_05749</name>
</gene>
<protein>
    <submittedName>
        <fullName evidence="1">Uncharacterized protein</fullName>
    </submittedName>
</protein>
<dbReference type="VEuPathDB" id="FungiDB:PADG_06132"/>
<organism evidence="1 2">
    <name type="scientific">Paracoccidioides brasiliensis</name>
    <dbReference type="NCBI Taxonomy" id="121759"/>
    <lineage>
        <taxon>Eukaryota</taxon>
        <taxon>Fungi</taxon>
        <taxon>Dikarya</taxon>
        <taxon>Ascomycota</taxon>
        <taxon>Pezizomycotina</taxon>
        <taxon>Eurotiomycetes</taxon>
        <taxon>Eurotiomycetidae</taxon>
        <taxon>Onygenales</taxon>
        <taxon>Ajellomycetaceae</taxon>
        <taxon>Paracoccidioides</taxon>
    </lineage>
</organism>
<reference evidence="1 2" key="1">
    <citation type="submission" date="2016-06" db="EMBL/GenBank/DDBJ databases">
        <authorList>
            <person name="Kjaerup R.B."/>
            <person name="Dalgaard T.S."/>
            <person name="Juul-Madsen H.R."/>
        </authorList>
    </citation>
    <scope>NUCLEOTIDE SEQUENCE [LARGE SCALE GENOMIC DNA]</scope>
    <source>
        <strain evidence="1 2">Pb300</strain>
    </source>
</reference>
<accession>A0A1D2J9D9</accession>